<accession>A0A975D8J7</accession>
<dbReference type="Proteomes" id="UP000664914">
    <property type="component" value="Plasmid pIBU218"/>
</dbReference>
<reference evidence="1" key="1">
    <citation type="submission" date="2020-07" db="EMBL/GenBank/DDBJ databases">
        <authorList>
            <person name="Camacho E."/>
        </authorList>
    </citation>
    <scope>NUCLEOTIDE SEQUENCE</scope>
    <source>
        <strain evidence="1">MPO218</strain>
        <plasmid evidence="1">pIBU218</plasmid>
    </source>
</reference>
<keyword evidence="1" id="KW-0614">Plasmid</keyword>
<geneLocation type="plasmid" evidence="1 2">
    <name>pIBU218</name>
</geneLocation>
<sequence length="92" mass="10820">MLNLRKLSRELASLIIITVENNIHFSVHSNEDRAFDALVQYIDENWIGERSLKFRKNEDLKNMVDKWVKETRAFYLISDITIENATGLHSLQ</sequence>
<gene>
    <name evidence="1" type="ORF">HRJ34_28325</name>
</gene>
<organism evidence="1 2">
    <name type="scientific">Rhizorhabdus wittichii</name>
    <dbReference type="NCBI Taxonomy" id="160791"/>
    <lineage>
        <taxon>Bacteria</taxon>
        <taxon>Pseudomonadati</taxon>
        <taxon>Pseudomonadota</taxon>
        <taxon>Alphaproteobacteria</taxon>
        <taxon>Sphingomonadales</taxon>
        <taxon>Sphingomonadaceae</taxon>
        <taxon>Rhizorhabdus</taxon>
    </lineage>
</organism>
<dbReference type="AlphaFoldDB" id="A0A975D8J7"/>
<evidence type="ECO:0000313" key="1">
    <source>
        <dbReference type="EMBL" id="QTH24783.1"/>
    </source>
</evidence>
<reference evidence="1" key="2">
    <citation type="submission" date="2021-04" db="EMBL/GenBank/DDBJ databases">
        <title>Isolation and genomic analysis of the ibuprofen-degrading bacterium Sphingomonas strain MPO218.</title>
        <authorList>
            <person name="Aulestia M."/>
            <person name="Flores A."/>
            <person name="Mangas E.L."/>
            <person name="Perez-Pulido A.J."/>
            <person name="Santero E."/>
            <person name="Camacho E.M."/>
        </authorList>
    </citation>
    <scope>NUCLEOTIDE SEQUENCE</scope>
    <source>
        <strain evidence="1">MPO218</strain>
        <plasmid evidence="1">pIBU218</plasmid>
    </source>
</reference>
<protein>
    <submittedName>
        <fullName evidence="1">Uncharacterized protein</fullName>
    </submittedName>
</protein>
<name>A0A975D8J7_9SPHN</name>
<evidence type="ECO:0000313" key="2">
    <source>
        <dbReference type="Proteomes" id="UP000664914"/>
    </source>
</evidence>
<dbReference type="EMBL" id="CP059320">
    <property type="protein sequence ID" value="QTH24783.1"/>
    <property type="molecule type" value="Genomic_DNA"/>
</dbReference>
<dbReference type="RefSeq" id="WP_208634501.1">
    <property type="nucleotide sequence ID" value="NZ_CP059320.1"/>
</dbReference>
<proteinExistence type="predicted"/>